<feature type="compositionally biased region" description="Basic residues" evidence="2">
    <location>
        <begin position="634"/>
        <end position="649"/>
    </location>
</feature>
<dbReference type="InterPro" id="IPR015943">
    <property type="entry name" value="WD40/YVTN_repeat-like_dom_sf"/>
</dbReference>
<dbReference type="Pfam" id="PF00400">
    <property type="entry name" value="WD40"/>
    <property type="match status" value="2"/>
</dbReference>
<organism evidence="3 4">
    <name type="scientific">Streptomyces synnematoformans</name>
    <dbReference type="NCBI Taxonomy" id="415721"/>
    <lineage>
        <taxon>Bacteria</taxon>
        <taxon>Bacillati</taxon>
        <taxon>Actinomycetota</taxon>
        <taxon>Actinomycetes</taxon>
        <taxon>Kitasatosporales</taxon>
        <taxon>Streptomycetaceae</taxon>
        <taxon>Streptomyces</taxon>
    </lineage>
</organism>
<keyword evidence="4" id="KW-1185">Reference proteome</keyword>
<dbReference type="Proteomes" id="UP001500443">
    <property type="component" value="Unassembled WGS sequence"/>
</dbReference>
<dbReference type="PROSITE" id="PS50082">
    <property type="entry name" value="WD_REPEATS_2"/>
    <property type="match status" value="3"/>
</dbReference>
<feature type="repeat" description="WD" evidence="1">
    <location>
        <begin position="502"/>
        <end position="543"/>
    </location>
</feature>
<evidence type="ECO:0000313" key="3">
    <source>
        <dbReference type="EMBL" id="GAA2107271.1"/>
    </source>
</evidence>
<feature type="region of interest" description="Disordered" evidence="2">
    <location>
        <begin position="572"/>
        <end position="649"/>
    </location>
</feature>
<evidence type="ECO:0000313" key="4">
    <source>
        <dbReference type="Proteomes" id="UP001500443"/>
    </source>
</evidence>
<evidence type="ECO:0000256" key="2">
    <source>
        <dbReference type="SAM" id="MobiDB-lite"/>
    </source>
</evidence>
<dbReference type="PANTHER" id="PTHR19879">
    <property type="entry name" value="TRANSCRIPTION INITIATION FACTOR TFIID"/>
    <property type="match status" value="1"/>
</dbReference>
<feature type="repeat" description="WD" evidence="1">
    <location>
        <begin position="417"/>
        <end position="458"/>
    </location>
</feature>
<sequence>MSDDLIGGGGVFRARRRRRDVRRLAEAGTPDAARTLVEVLLRAADGQLAEIAERGLRQLTDQAAIDALCEAPLEYDDTRLTTLIDEAGHRHSDPARRATLLFLAGDFDAYAELDFDGTMLAAARAVADGPLRTRLAARARESGRLEWVRAIAPARPGPDAAADVSEAEWDAAVGILTATGRLDELWRLVQHAPPVWGAHILGELDRRGWRPTDGPDADGFAELTTLAGACSGCPGAGVLDPEPAQWDAYGTGEVSLSFTTDGSALVAGKNDGFHGAWWLDEENQPTHHVTGTDDLDGVNDVLAVPVTDAVAVAGMTGSRICRPERAPVKGIRALSPDHPRLALDLAATSDGRLVVGASAGVVVWRPPWQEPDLLPHTEQLHGVAVSPAGGGCAAGFVLNKPTVLLWNLTAGGSPTPLTGHKGQVHCLATTPDGRLLISGGSDGTIRLWHLPSGEPAGVISSGHTSLEMRLAVTPDGGLLVSAGVEGALRLWHLPSGAPAGVLTEDGPWVTCLTIRPDGRLLATADSDMTVRLWHLPSGEAAGTLTGPTGDRLLSDLAFSPDGTPARRRLGAYGVRRGRRHPAVAPVPPGAVDSDPDSRRRARHRRVRPAGGRDRRPGTRLGAARRRAGAVAPAARRRAGRRHARRTRRQ</sequence>
<dbReference type="SUPFAM" id="SSF50998">
    <property type="entry name" value="Quinoprotein alcohol dehydrogenase-like"/>
    <property type="match status" value="1"/>
</dbReference>
<evidence type="ECO:0008006" key="5">
    <source>
        <dbReference type="Google" id="ProtNLM"/>
    </source>
</evidence>
<feature type="repeat" description="WD" evidence="1">
    <location>
        <begin position="460"/>
        <end position="501"/>
    </location>
</feature>
<gene>
    <name evidence="3" type="ORF">GCM10009802_02190</name>
</gene>
<comment type="caution">
    <text evidence="3">The sequence shown here is derived from an EMBL/GenBank/DDBJ whole genome shotgun (WGS) entry which is preliminary data.</text>
</comment>
<dbReference type="SMART" id="SM00320">
    <property type="entry name" value="WD40"/>
    <property type="match status" value="5"/>
</dbReference>
<evidence type="ECO:0000256" key="1">
    <source>
        <dbReference type="PROSITE-ProRule" id="PRU00221"/>
    </source>
</evidence>
<accession>A0ABN2XC57</accession>
<name>A0ABN2XC57_9ACTN</name>
<dbReference type="PROSITE" id="PS50294">
    <property type="entry name" value="WD_REPEATS_REGION"/>
    <property type="match status" value="3"/>
</dbReference>
<proteinExistence type="predicted"/>
<dbReference type="RefSeq" id="WP_344286839.1">
    <property type="nucleotide sequence ID" value="NZ_BAAAPF010000002.1"/>
</dbReference>
<dbReference type="InterPro" id="IPR001680">
    <property type="entry name" value="WD40_rpt"/>
</dbReference>
<feature type="compositionally biased region" description="Basic residues" evidence="2">
    <location>
        <begin position="572"/>
        <end position="581"/>
    </location>
</feature>
<dbReference type="Gene3D" id="2.130.10.10">
    <property type="entry name" value="YVTN repeat-like/Quinoprotein amine dehydrogenase"/>
    <property type="match status" value="2"/>
</dbReference>
<dbReference type="EMBL" id="BAAAPF010000002">
    <property type="protein sequence ID" value="GAA2107271.1"/>
    <property type="molecule type" value="Genomic_DNA"/>
</dbReference>
<reference evidence="3 4" key="1">
    <citation type="journal article" date="2019" name="Int. J. Syst. Evol. Microbiol.">
        <title>The Global Catalogue of Microorganisms (GCM) 10K type strain sequencing project: providing services to taxonomists for standard genome sequencing and annotation.</title>
        <authorList>
            <consortium name="The Broad Institute Genomics Platform"/>
            <consortium name="The Broad Institute Genome Sequencing Center for Infectious Disease"/>
            <person name="Wu L."/>
            <person name="Ma J."/>
        </authorList>
    </citation>
    <scope>NUCLEOTIDE SEQUENCE [LARGE SCALE GENOMIC DNA]</scope>
    <source>
        <strain evidence="3 4">JCM 15481</strain>
    </source>
</reference>
<dbReference type="InterPro" id="IPR011047">
    <property type="entry name" value="Quinoprotein_ADH-like_sf"/>
</dbReference>
<protein>
    <recommendedName>
        <fullName evidence="5">WD40 repeat domain-containing protein</fullName>
    </recommendedName>
</protein>
<keyword evidence="1" id="KW-0853">WD repeat</keyword>
<dbReference type="PANTHER" id="PTHR19879:SF9">
    <property type="entry name" value="TRANSCRIPTION INITIATION FACTOR TFIID SUBUNIT 5"/>
    <property type="match status" value="1"/>
</dbReference>